<evidence type="ECO:0000256" key="5">
    <source>
        <dbReference type="SAM" id="Phobius"/>
    </source>
</evidence>
<keyword evidence="4 5" id="KW-0472">Membrane</keyword>
<reference evidence="6" key="1">
    <citation type="submission" date="2022-10" db="EMBL/GenBank/DDBJ databases">
        <title>Tapping the CABI collections for fungal endophytes: first genome assemblies for Collariella, Neodidymelliopsis, Ascochyta clinopodiicola, Didymella pomorum, Didymosphaeria variabile, Neocosmospora piperis and Neocucurbitaria cava.</title>
        <authorList>
            <person name="Hill R."/>
        </authorList>
    </citation>
    <scope>NUCLEOTIDE SEQUENCE</scope>
    <source>
        <strain evidence="6">IMI 366586</strain>
    </source>
</reference>
<protein>
    <recommendedName>
        <fullName evidence="8">Siderophore iron transporter mirB</fullName>
    </recommendedName>
</protein>
<evidence type="ECO:0000313" key="7">
    <source>
        <dbReference type="Proteomes" id="UP001140502"/>
    </source>
</evidence>
<dbReference type="GO" id="GO:0022857">
    <property type="term" value="F:transmembrane transporter activity"/>
    <property type="evidence" value="ECO:0007669"/>
    <property type="project" value="TreeGrafter"/>
</dbReference>
<evidence type="ECO:0000256" key="4">
    <source>
        <dbReference type="ARBA" id="ARBA00023136"/>
    </source>
</evidence>
<dbReference type="InterPro" id="IPR036259">
    <property type="entry name" value="MFS_trans_sf"/>
</dbReference>
<evidence type="ECO:0000256" key="2">
    <source>
        <dbReference type="ARBA" id="ARBA00022692"/>
    </source>
</evidence>
<dbReference type="EMBL" id="JAPEUR010000028">
    <property type="protein sequence ID" value="KAJ4327234.1"/>
    <property type="molecule type" value="Genomic_DNA"/>
</dbReference>
<organism evidence="6 7">
    <name type="scientific">Fusarium piperis</name>
    <dbReference type="NCBI Taxonomy" id="1435070"/>
    <lineage>
        <taxon>Eukaryota</taxon>
        <taxon>Fungi</taxon>
        <taxon>Dikarya</taxon>
        <taxon>Ascomycota</taxon>
        <taxon>Pezizomycotina</taxon>
        <taxon>Sordariomycetes</taxon>
        <taxon>Hypocreomycetidae</taxon>
        <taxon>Hypocreales</taxon>
        <taxon>Nectriaceae</taxon>
        <taxon>Fusarium</taxon>
        <taxon>Fusarium solani species complex</taxon>
    </lineage>
</organism>
<keyword evidence="7" id="KW-1185">Reference proteome</keyword>
<dbReference type="PANTHER" id="PTHR23501">
    <property type="entry name" value="MAJOR FACILITATOR SUPERFAMILY"/>
    <property type="match status" value="1"/>
</dbReference>
<feature type="transmembrane region" description="Helical" evidence="5">
    <location>
        <begin position="20"/>
        <end position="46"/>
    </location>
</feature>
<comment type="caution">
    <text evidence="6">The sequence shown here is derived from an EMBL/GenBank/DDBJ whole genome shotgun (WGS) entry which is preliminary data.</text>
</comment>
<dbReference type="PANTHER" id="PTHR23501:SF3">
    <property type="entry name" value="MAJOR FACILITATOR SUPERFAMILY (MFS) PROFILE DOMAIN-CONTAINING PROTEIN"/>
    <property type="match status" value="1"/>
</dbReference>
<dbReference type="AlphaFoldDB" id="A0A9W8WJJ5"/>
<dbReference type="Proteomes" id="UP001140502">
    <property type="component" value="Unassembled WGS sequence"/>
</dbReference>
<dbReference type="OrthoDB" id="4078873at2759"/>
<proteinExistence type="predicted"/>
<feature type="transmembrane region" description="Helical" evidence="5">
    <location>
        <begin position="53"/>
        <end position="79"/>
    </location>
</feature>
<evidence type="ECO:0000256" key="3">
    <source>
        <dbReference type="ARBA" id="ARBA00022989"/>
    </source>
</evidence>
<name>A0A9W8WJJ5_9HYPO</name>
<keyword evidence="3 5" id="KW-1133">Transmembrane helix</keyword>
<evidence type="ECO:0000256" key="1">
    <source>
        <dbReference type="ARBA" id="ARBA00004141"/>
    </source>
</evidence>
<dbReference type="GO" id="GO:0005886">
    <property type="term" value="C:plasma membrane"/>
    <property type="evidence" value="ECO:0007669"/>
    <property type="project" value="TreeGrafter"/>
</dbReference>
<comment type="subcellular location">
    <subcellularLocation>
        <location evidence="1">Membrane</location>
        <topology evidence="1">Multi-pass membrane protein</topology>
    </subcellularLocation>
</comment>
<evidence type="ECO:0000313" key="6">
    <source>
        <dbReference type="EMBL" id="KAJ4327234.1"/>
    </source>
</evidence>
<sequence length="158" mass="16801">MSIFGVGLMIHFRQPGVDIGYIVMCQIFISFASGVVMITGGIASVVTASHQHIAVVIAIQAMFSEVGGAIGLSIAAAIWQGLAEYLPAEEFPRLFNIYATVEAQLAYPEGTPARGAVQHAYGDAQNMILITSTAVWAIGLVAMLFNVKEIKQVKGNVM</sequence>
<evidence type="ECO:0008006" key="8">
    <source>
        <dbReference type="Google" id="ProtNLM"/>
    </source>
</evidence>
<accession>A0A9W8WJJ5</accession>
<keyword evidence="2 5" id="KW-0812">Transmembrane</keyword>
<feature type="transmembrane region" description="Helical" evidence="5">
    <location>
        <begin position="127"/>
        <end position="147"/>
    </location>
</feature>
<dbReference type="SUPFAM" id="SSF103473">
    <property type="entry name" value="MFS general substrate transporter"/>
    <property type="match status" value="1"/>
</dbReference>
<gene>
    <name evidence="6" type="ORF">N0V84_002364</name>
</gene>